<dbReference type="RefSeq" id="WP_142705310.1">
    <property type="nucleotide sequence ID" value="NZ_VIRS01000009.1"/>
</dbReference>
<accession>A0A545ASL5</accession>
<dbReference type="OrthoDB" id="5196870at2"/>
<sequence length="202" mass="22070">MPETIHLLVTDEGDDGWSAQSPQLPGFVMGRQTVSELRADLPGALRFAGAPAGPVEVHTTRRFVTPEGGEYLIRVAEDRYRADRLEVAWRLARVMSTEQRHAMMSVLATPTGEVSIVCAVPSDTLGWFTEQLFDENDALVLAAAIGDQDVFTTQLTSETDRVGSSGWTTFEARGWTKATTLSEVMQSIQIGDPAELMLVASR</sequence>
<reference evidence="1 2" key="1">
    <citation type="submission" date="2019-07" db="EMBL/GenBank/DDBJ databases">
        <title>Cryptosporangium phraense sp. nov., isolated from plant litter.</title>
        <authorList>
            <person name="Suriyachadkun C."/>
        </authorList>
    </citation>
    <scope>NUCLEOTIDE SEQUENCE [LARGE SCALE GENOMIC DNA]</scope>
    <source>
        <strain evidence="1 2">A-T 5661</strain>
    </source>
</reference>
<keyword evidence="2" id="KW-1185">Reference proteome</keyword>
<comment type="caution">
    <text evidence="1">The sequence shown here is derived from an EMBL/GenBank/DDBJ whole genome shotgun (WGS) entry which is preliminary data.</text>
</comment>
<dbReference type="InParanoid" id="A0A545ASL5"/>
<dbReference type="EMBL" id="VIRS01000009">
    <property type="protein sequence ID" value="TQS44319.1"/>
    <property type="molecule type" value="Genomic_DNA"/>
</dbReference>
<dbReference type="AlphaFoldDB" id="A0A545ASL5"/>
<proteinExistence type="predicted"/>
<gene>
    <name evidence="1" type="ORF">FL583_15415</name>
</gene>
<organism evidence="1 2">
    <name type="scientific">Cryptosporangium phraense</name>
    <dbReference type="NCBI Taxonomy" id="2593070"/>
    <lineage>
        <taxon>Bacteria</taxon>
        <taxon>Bacillati</taxon>
        <taxon>Actinomycetota</taxon>
        <taxon>Actinomycetes</taxon>
        <taxon>Cryptosporangiales</taxon>
        <taxon>Cryptosporangiaceae</taxon>
        <taxon>Cryptosporangium</taxon>
    </lineage>
</organism>
<evidence type="ECO:0000313" key="1">
    <source>
        <dbReference type="EMBL" id="TQS44319.1"/>
    </source>
</evidence>
<name>A0A545ASL5_9ACTN</name>
<dbReference type="Proteomes" id="UP000317982">
    <property type="component" value="Unassembled WGS sequence"/>
</dbReference>
<evidence type="ECO:0000313" key="2">
    <source>
        <dbReference type="Proteomes" id="UP000317982"/>
    </source>
</evidence>
<protein>
    <submittedName>
        <fullName evidence="1">Uncharacterized protein</fullName>
    </submittedName>
</protein>